<dbReference type="InterPro" id="IPR051503">
    <property type="entry name" value="ComplSys_Reg/VirEntry_Med"/>
</dbReference>
<evidence type="ECO:0000259" key="6">
    <source>
        <dbReference type="PROSITE" id="PS50923"/>
    </source>
</evidence>
<feature type="disulfide bond" evidence="4">
    <location>
        <begin position="30"/>
        <end position="73"/>
    </location>
</feature>
<feature type="chain" id="PRO_5034419675" description="Sushi domain-containing protein" evidence="5">
    <location>
        <begin position="28"/>
        <end position="177"/>
    </location>
</feature>
<sequence>MGTGQSCQHAKVILLSLSLSTHAPVSAGTCGTPPVIQSGELLVFPLQEYQHGDTLEYKCPAFYTLKGSPTITCLNGQWTDPPVCLVACTASEEDMDRNNIELKWVAQNKLYILSGDYTEFRCKRGYVEETSASSFRAQCVDGTLKYPRWPEQKEQVSEVPSEQLEEVSRQSQFFWGT</sequence>
<feature type="domain" description="Sushi" evidence="6">
    <location>
        <begin position="28"/>
        <end position="86"/>
    </location>
</feature>
<dbReference type="InterPro" id="IPR035976">
    <property type="entry name" value="Sushi/SCR/CCP_sf"/>
</dbReference>
<reference evidence="7" key="1">
    <citation type="submission" date="2025-08" db="UniProtKB">
        <authorList>
            <consortium name="Ensembl"/>
        </authorList>
    </citation>
    <scope>IDENTIFICATION</scope>
</reference>
<keyword evidence="3 4" id="KW-1015">Disulfide bond</keyword>
<dbReference type="PANTHER" id="PTHR45785">
    <property type="entry name" value="COMPLEMENT FACTOR H-RELATED"/>
    <property type="match status" value="1"/>
</dbReference>
<dbReference type="PROSITE" id="PS50923">
    <property type="entry name" value="SUSHI"/>
    <property type="match status" value="1"/>
</dbReference>
<dbReference type="SMART" id="SM00032">
    <property type="entry name" value="CCP"/>
    <property type="match status" value="1"/>
</dbReference>
<organism evidence="7 8">
    <name type="scientific">Cyanoderma ruficeps</name>
    <name type="common">rufous-capped babbler</name>
    <dbReference type="NCBI Taxonomy" id="181631"/>
    <lineage>
        <taxon>Eukaryota</taxon>
        <taxon>Metazoa</taxon>
        <taxon>Chordata</taxon>
        <taxon>Craniata</taxon>
        <taxon>Vertebrata</taxon>
        <taxon>Euteleostomi</taxon>
        <taxon>Archelosauria</taxon>
        <taxon>Archosauria</taxon>
        <taxon>Dinosauria</taxon>
        <taxon>Saurischia</taxon>
        <taxon>Theropoda</taxon>
        <taxon>Coelurosauria</taxon>
        <taxon>Aves</taxon>
        <taxon>Neognathae</taxon>
        <taxon>Neoaves</taxon>
        <taxon>Telluraves</taxon>
        <taxon>Australaves</taxon>
        <taxon>Passeriformes</taxon>
        <taxon>Sylvioidea</taxon>
        <taxon>Timaliidae</taxon>
        <taxon>Cyanoderma</taxon>
    </lineage>
</organism>
<dbReference type="CDD" id="cd00033">
    <property type="entry name" value="CCP"/>
    <property type="match status" value="1"/>
</dbReference>
<keyword evidence="2 5" id="KW-0732">Signal</keyword>
<dbReference type="Gene3D" id="2.10.70.10">
    <property type="entry name" value="Complement Module, domain 1"/>
    <property type="match status" value="2"/>
</dbReference>
<dbReference type="AlphaFoldDB" id="A0A8C3QYP4"/>
<dbReference type="FunFam" id="2.10.70.10:FF:000060">
    <property type="entry name" value="Complement inhibitory factor H"/>
    <property type="match status" value="1"/>
</dbReference>
<evidence type="ECO:0000313" key="8">
    <source>
        <dbReference type="Proteomes" id="UP000694396"/>
    </source>
</evidence>
<protein>
    <recommendedName>
        <fullName evidence="6">Sushi domain-containing protein</fullName>
    </recommendedName>
</protein>
<evidence type="ECO:0000256" key="1">
    <source>
        <dbReference type="ARBA" id="ARBA00022659"/>
    </source>
</evidence>
<dbReference type="InterPro" id="IPR000436">
    <property type="entry name" value="Sushi_SCR_CCP_dom"/>
</dbReference>
<dbReference type="Pfam" id="PF00084">
    <property type="entry name" value="Sushi"/>
    <property type="match status" value="1"/>
</dbReference>
<proteinExistence type="predicted"/>
<dbReference type="SUPFAM" id="SSF57535">
    <property type="entry name" value="Complement control module/SCR domain"/>
    <property type="match status" value="2"/>
</dbReference>
<keyword evidence="1 4" id="KW-0768">Sushi</keyword>
<comment type="caution">
    <text evidence="4">Lacks conserved residue(s) required for the propagation of feature annotation.</text>
</comment>
<feature type="signal peptide" evidence="5">
    <location>
        <begin position="1"/>
        <end position="27"/>
    </location>
</feature>
<evidence type="ECO:0000256" key="5">
    <source>
        <dbReference type="SAM" id="SignalP"/>
    </source>
</evidence>
<name>A0A8C3QYP4_9PASS</name>
<dbReference type="GO" id="GO:0006956">
    <property type="term" value="P:complement activation"/>
    <property type="evidence" value="ECO:0007669"/>
    <property type="project" value="TreeGrafter"/>
</dbReference>
<dbReference type="FunFam" id="2.10.70.10:FF:000026">
    <property type="entry name" value="Complement inhibitory factor H"/>
    <property type="match status" value="1"/>
</dbReference>
<evidence type="ECO:0000256" key="2">
    <source>
        <dbReference type="ARBA" id="ARBA00022729"/>
    </source>
</evidence>
<dbReference type="PANTHER" id="PTHR45785:SF7">
    <property type="entry name" value="COMPLEMENT FACTOR H"/>
    <property type="match status" value="1"/>
</dbReference>
<evidence type="ECO:0000256" key="4">
    <source>
        <dbReference type="PROSITE-ProRule" id="PRU00302"/>
    </source>
</evidence>
<dbReference type="GO" id="GO:0001851">
    <property type="term" value="F:complement component C3b binding"/>
    <property type="evidence" value="ECO:0007669"/>
    <property type="project" value="TreeGrafter"/>
</dbReference>
<accession>A0A8C3QYP4</accession>
<evidence type="ECO:0000313" key="7">
    <source>
        <dbReference type="Ensembl" id="ENSCRFP00000013357.1"/>
    </source>
</evidence>
<dbReference type="Proteomes" id="UP000694396">
    <property type="component" value="Unplaced"/>
</dbReference>
<evidence type="ECO:0000256" key="3">
    <source>
        <dbReference type="ARBA" id="ARBA00023157"/>
    </source>
</evidence>
<dbReference type="GO" id="GO:0005615">
    <property type="term" value="C:extracellular space"/>
    <property type="evidence" value="ECO:0007669"/>
    <property type="project" value="TreeGrafter"/>
</dbReference>
<keyword evidence="8" id="KW-1185">Reference proteome</keyword>
<dbReference type="Ensembl" id="ENSCRFT00000013814.1">
    <property type="protein sequence ID" value="ENSCRFP00000013357.1"/>
    <property type="gene ID" value="ENSCRFG00000010339.1"/>
</dbReference>
<reference evidence="7" key="2">
    <citation type="submission" date="2025-09" db="UniProtKB">
        <authorList>
            <consortium name="Ensembl"/>
        </authorList>
    </citation>
    <scope>IDENTIFICATION</scope>
</reference>